<dbReference type="EMBL" id="DF977510">
    <property type="protein sequence ID" value="GAP91564.1"/>
    <property type="molecule type" value="Genomic_DNA"/>
</dbReference>
<feature type="transmembrane region" description="Helical" evidence="7">
    <location>
        <begin position="133"/>
        <end position="156"/>
    </location>
</feature>
<feature type="transmembrane region" description="Helical" evidence="7">
    <location>
        <begin position="394"/>
        <end position="414"/>
    </location>
</feature>
<feature type="region of interest" description="Disordered" evidence="6">
    <location>
        <begin position="1"/>
        <end position="29"/>
    </location>
</feature>
<dbReference type="PANTHER" id="PTHR43791:SF36">
    <property type="entry name" value="TRANSPORTER, PUTATIVE (AFU_ORTHOLOGUE AFUA_6G08340)-RELATED"/>
    <property type="match status" value="1"/>
</dbReference>
<dbReference type="InterPro" id="IPR036259">
    <property type="entry name" value="MFS_trans_sf"/>
</dbReference>
<proteinExistence type="predicted"/>
<feature type="transmembrane region" description="Helical" evidence="7">
    <location>
        <begin position="108"/>
        <end position="127"/>
    </location>
</feature>
<evidence type="ECO:0000256" key="2">
    <source>
        <dbReference type="ARBA" id="ARBA00022448"/>
    </source>
</evidence>
<keyword evidence="9" id="KW-1185">Reference proteome</keyword>
<evidence type="ECO:0000313" key="9">
    <source>
        <dbReference type="Proteomes" id="UP000054516"/>
    </source>
</evidence>
<dbReference type="Pfam" id="PF07690">
    <property type="entry name" value="MFS_1"/>
    <property type="match status" value="1"/>
</dbReference>
<evidence type="ECO:0000256" key="3">
    <source>
        <dbReference type="ARBA" id="ARBA00022692"/>
    </source>
</evidence>
<dbReference type="GO" id="GO:0022857">
    <property type="term" value="F:transmembrane transporter activity"/>
    <property type="evidence" value="ECO:0007669"/>
    <property type="project" value="InterPro"/>
</dbReference>
<dbReference type="InterPro" id="IPR011701">
    <property type="entry name" value="MFS"/>
</dbReference>
<keyword evidence="4 7" id="KW-1133">Transmembrane helix</keyword>
<dbReference type="AlphaFoldDB" id="A0A1W2TSR4"/>
<comment type="subcellular location">
    <subcellularLocation>
        <location evidence="1">Membrane</location>
        <topology evidence="1">Multi-pass membrane protein</topology>
    </subcellularLocation>
</comment>
<dbReference type="SUPFAM" id="SSF103473">
    <property type="entry name" value="MFS general substrate transporter"/>
    <property type="match status" value="1"/>
</dbReference>
<organism evidence="8">
    <name type="scientific">Rosellinia necatrix</name>
    <name type="common">White root-rot fungus</name>
    <dbReference type="NCBI Taxonomy" id="77044"/>
    <lineage>
        <taxon>Eukaryota</taxon>
        <taxon>Fungi</taxon>
        <taxon>Dikarya</taxon>
        <taxon>Ascomycota</taxon>
        <taxon>Pezizomycotina</taxon>
        <taxon>Sordariomycetes</taxon>
        <taxon>Xylariomycetidae</taxon>
        <taxon>Xylariales</taxon>
        <taxon>Xylariaceae</taxon>
        <taxon>Rosellinia</taxon>
    </lineage>
</organism>
<dbReference type="PANTHER" id="PTHR43791">
    <property type="entry name" value="PERMEASE-RELATED"/>
    <property type="match status" value="1"/>
</dbReference>
<feature type="transmembrane region" description="Helical" evidence="7">
    <location>
        <begin position="271"/>
        <end position="291"/>
    </location>
</feature>
<evidence type="ECO:0000256" key="1">
    <source>
        <dbReference type="ARBA" id="ARBA00004141"/>
    </source>
</evidence>
<feature type="transmembrane region" description="Helical" evidence="7">
    <location>
        <begin position="335"/>
        <end position="353"/>
    </location>
</feature>
<protein>
    <submittedName>
        <fullName evidence="8">Putative nicotinamide mononucleotide permease</fullName>
    </submittedName>
</protein>
<accession>A0A1W2TSR4</accession>
<name>A0A1W2TSR4_ROSNE</name>
<feature type="transmembrane region" description="Helical" evidence="7">
    <location>
        <begin position="200"/>
        <end position="220"/>
    </location>
</feature>
<evidence type="ECO:0000256" key="6">
    <source>
        <dbReference type="SAM" id="MobiDB-lite"/>
    </source>
</evidence>
<evidence type="ECO:0000256" key="5">
    <source>
        <dbReference type="ARBA" id="ARBA00023136"/>
    </source>
</evidence>
<gene>
    <name evidence="8" type="ORF">SAMD00023353_6500260</name>
</gene>
<dbReference type="FunFam" id="1.20.1250.20:FF:000013">
    <property type="entry name" value="MFS general substrate transporter"/>
    <property type="match status" value="1"/>
</dbReference>
<dbReference type="Proteomes" id="UP000054516">
    <property type="component" value="Unassembled WGS sequence"/>
</dbReference>
<keyword evidence="3 7" id="KW-0812">Transmembrane</keyword>
<feature type="transmembrane region" description="Helical" evidence="7">
    <location>
        <begin position="168"/>
        <end position="188"/>
    </location>
</feature>
<dbReference type="OrthoDB" id="2985014at2759"/>
<dbReference type="GO" id="GO:0016020">
    <property type="term" value="C:membrane"/>
    <property type="evidence" value="ECO:0007669"/>
    <property type="project" value="UniProtKB-SubCell"/>
</dbReference>
<feature type="transmembrane region" description="Helical" evidence="7">
    <location>
        <begin position="426"/>
        <end position="447"/>
    </location>
</feature>
<sequence>MMKDSAEGEGGAGAERLITDPRMGELPTPEEEKAVIKKLDWRLMPMIFTIYSLSVLDRSNLGNAHVAGLDESIGLSGDQYSTLGTFFYVTYIIFQSAAAGWKHFPAHVWVTFIVCAFGTISSLQAAAQNYAGLVVLRLLLGATEAMYAGVPIYLSFFYPRDKVGFRQGIFLSGSALANAYGGALGYAITQIKGHIEPWRILFLIEGLPTFIMAAVAWFCFPDDIESAKFLSDREKQVVKHMVSRDQTADVVDHTGLRVRDFLAAFKDWKSYLTGVMYFGCNVSFASLPLFVPAIISEIGSFTRIQANGLSAPPYLLTFILIIIFSFISDRVRMRGPFVCFFSIVAAIGFLLLATTEAAAPRYLGVYLAITIFVSVAILIPWVSNTHNTESKRAGGFAIFATFGQAGPLVGTNIFPSSEAPYYRKGSWVSFSFCLLVAVTSAVFSFLLHRENCKLNKAQLDEGEEEMCPSRFRYVI</sequence>
<keyword evidence="5 7" id="KW-0472">Membrane</keyword>
<reference evidence="8" key="1">
    <citation type="submission" date="2016-03" db="EMBL/GenBank/DDBJ databases">
        <title>Draft genome sequence of Rosellinia necatrix.</title>
        <authorList>
            <person name="Kanematsu S."/>
        </authorList>
    </citation>
    <scope>NUCLEOTIDE SEQUENCE [LARGE SCALE GENOMIC DNA]</scope>
    <source>
        <strain evidence="8">W97</strain>
    </source>
</reference>
<feature type="transmembrane region" description="Helical" evidence="7">
    <location>
        <begin position="365"/>
        <end position="382"/>
    </location>
</feature>
<keyword evidence="2" id="KW-0813">Transport</keyword>
<evidence type="ECO:0000256" key="4">
    <source>
        <dbReference type="ARBA" id="ARBA00022989"/>
    </source>
</evidence>
<dbReference type="Gene3D" id="1.20.1250.20">
    <property type="entry name" value="MFS general substrate transporter like domains"/>
    <property type="match status" value="2"/>
</dbReference>
<dbReference type="FunFam" id="1.20.1250.20:FF:000018">
    <property type="entry name" value="MFS transporter permease"/>
    <property type="match status" value="1"/>
</dbReference>
<dbReference type="OMA" id="FPPHRWV"/>
<evidence type="ECO:0000256" key="7">
    <source>
        <dbReference type="SAM" id="Phobius"/>
    </source>
</evidence>
<feature type="transmembrane region" description="Helical" evidence="7">
    <location>
        <begin position="80"/>
        <end position="101"/>
    </location>
</feature>
<feature type="transmembrane region" description="Helical" evidence="7">
    <location>
        <begin position="311"/>
        <end position="328"/>
    </location>
</feature>
<evidence type="ECO:0000313" key="8">
    <source>
        <dbReference type="EMBL" id="GAP91564.1"/>
    </source>
</evidence>